<organism evidence="1 2">
    <name type="scientific">Puccinia coronata f. sp. avenae</name>
    <dbReference type="NCBI Taxonomy" id="200324"/>
    <lineage>
        <taxon>Eukaryota</taxon>
        <taxon>Fungi</taxon>
        <taxon>Dikarya</taxon>
        <taxon>Basidiomycota</taxon>
        <taxon>Pucciniomycotina</taxon>
        <taxon>Pucciniomycetes</taxon>
        <taxon>Pucciniales</taxon>
        <taxon>Pucciniaceae</taxon>
        <taxon>Puccinia</taxon>
    </lineage>
</organism>
<keyword evidence="2" id="KW-1185">Reference proteome</keyword>
<gene>
    <name evidence="1" type="ORF">PCANC_08686</name>
</gene>
<evidence type="ECO:0000313" key="2">
    <source>
        <dbReference type="Proteomes" id="UP000235388"/>
    </source>
</evidence>
<comment type="caution">
    <text evidence="1">The sequence shown here is derived from an EMBL/GenBank/DDBJ whole genome shotgun (WGS) entry which is preliminary data.</text>
</comment>
<dbReference type="Proteomes" id="UP000235388">
    <property type="component" value="Unassembled WGS sequence"/>
</dbReference>
<feature type="non-terminal residue" evidence="1">
    <location>
        <position position="71"/>
    </location>
</feature>
<protein>
    <submittedName>
        <fullName evidence="1">Uncharacterized protein</fullName>
    </submittedName>
</protein>
<proteinExistence type="predicted"/>
<accession>A0A2N5T5Y1</accession>
<name>A0A2N5T5Y1_9BASI</name>
<dbReference type="EMBL" id="PGCJ01000790">
    <property type="protein sequence ID" value="PLW20912.1"/>
    <property type="molecule type" value="Genomic_DNA"/>
</dbReference>
<reference evidence="1 2" key="1">
    <citation type="submission" date="2017-11" db="EMBL/GenBank/DDBJ databases">
        <title>De novo assembly and phasing of dikaryotic genomes from two isolates of Puccinia coronata f. sp. avenae, the causal agent of oat crown rust.</title>
        <authorList>
            <person name="Miller M.E."/>
            <person name="Zhang Y."/>
            <person name="Omidvar V."/>
            <person name="Sperschneider J."/>
            <person name="Schwessinger B."/>
            <person name="Raley C."/>
            <person name="Palmer J.M."/>
            <person name="Garnica D."/>
            <person name="Upadhyaya N."/>
            <person name="Rathjen J."/>
            <person name="Taylor J.M."/>
            <person name="Park R.F."/>
            <person name="Dodds P.N."/>
            <person name="Hirsch C.D."/>
            <person name="Kianian S.F."/>
            <person name="Figueroa M."/>
        </authorList>
    </citation>
    <scope>NUCLEOTIDE SEQUENCE [LARGE SCALE GENOMIC DNA]</scope>
    <source>
        <strain evidence="1">12NC29</strain>
    </source>
</reference>
<evidence type="ECO:0000313" key="1">
    <source>
        <dbReference type="EMBL" id="PLW20912.1"/>
    </source>
</evidence>
<dbReference type="AlphaFoldDB" id="A0A2N5T5Y1"/>
<sequence length="71" mass="8335">MQRDIPLILVNSMENLRFVATRPPRSQSKPWIFSLSETRLPMAAAPHRGDRRERWLEVLSTEPTEPQQDNH</sequence>